<dbReference type="InterPro" id="IPR002559">
    <property type="entry name" value="Transposase_11"/>
</dbReference>
<gene>
    <name evidence="3" type="ORF">AJE_04680</name>
</gene>
<evidence type="ECO:0000259" key="1">
    <source>
        <dbReference type="Pfam" id="PF01609"/>
    </source>
</evidence>
<dbReference type="AlphaFoldDB" id="H3ZC66"/>
<dbReference type="RefSeq" id="WP_008949895.1">
    <property type="nucleotide sequence ID" value="NZ_AHTH01000009.1"/>
</dbReference>
<dbReference type="Pfam" id="PF01609">
    <property type="entry name" value="DDE_Tnp_1"/>
    <property type="match status" value="1"/>
</dbReference>
<accession>H3ZC66</accession>
<dbReference type="EMBL" id="AHTH01000009">
    <property type="protein sequence ID" value="EHR41911.1"/>
    <property type="molecule type" value="Genomic_DNA"/>
</dbReference>
<dbReference type="GO" id="GO:0004803">
    <property type="term" value="F:transposase activity"/>
    <property type="evidence" value="ECO:0007669"/>
    <property type="project" value="InterPro"/>
</dbReference>
<dbReference type="InterPro" id="IPR051698">
    <property type="entry name" value="Transposase_11-like"/>
</dbReference>
<dbReference type="GO" id="GO:0003677">
    <property type="term" value="F:DNA binding"/>
    <property type="evidence" value="ECO:0007669"/>
    <property type="project" value="InterPro"/>
</dbReference>
<reference evidence="3 4" key="1">
    <citation type="journal article" date="2012" name="J. Bacteriol.">
        <title>Genome Sequence of Extracellular-Protease-Producing Alishewanella jeotgali Isolated from Traditional Korean Fermented Seafood.</title>
        <authorList>
            <person name="Jung J."/>
            <person name="Chun J."/>
            <person name="Park W."/>
        </authorList>
    </citation>
    <scope>NUCLEOTIDE SEQUENCE [LARGE SCALE GENOMIC DNA]</scope>
    <source>
        <strain evidence="3 4">KCTC 22429</strain>
    </source>
</reference>
<organism evidence="3 4">
    <name type="scientific">Alishewanella jeotgali KCTC 22429</name>
    <dbReference type="NCBI Taxonomy" id="1129374"/>
    <lineage>
        <taxon>Bacteria</taxon>
        <taxon>Pseudomonadati</taxon>
        <taxon>Pseudomonadota</taxon>
        <taxon>Gammaproteobacteria</taxon>
        <taxon>Alteromonadales</taxon>
        <taxon>Alteromonadaceae</taxon>
        <taxon>Alishewanella</taxon>
    </lineage>
</organism>
<dbReference type="InterPro" id="IPR032806">
    <property type="entry name" value="YbfD_N"/>
</dbReference>
<evidence type="ECO:0000313" key="4">
    <source>
        <dbReference type="Proteomes" id="UP000012046"/>
    </source>
</evidence>
<comment type="caution">
    <text evidence="3">The sequence shown here is derived from an EMBL/GenBank/DDBJ whole genome shotgun (WGS) entry which is preliminary data.</text>
</comment>
<evidence type="ECO:0000313" key="3">
    <source>
        <dbReference type="EMBL" id="EHR41911.1"/>
    </source>
</evidence>
<dbReference type="PATRIC" id="fig|1129374.4.peg.939"/>
<evidence type="ECO:0000259" key="2">
    <source>
        <dbReference type="Pfam" id="PF13808"/>
    </source>
</evidence>
<dbReference type="Proteomes" id="UP000012046">
    <property type="component" value="Unassembled WGS sequence"/>
</dbReference>
<name>H3ZC66_9ALTE</name>
<dbReference type="NCBIfam" id="NF033564">
    <property type="entry name" value="transpos_ISAs1"/>
    <property type="match status" value="1"/>
</dbReference>
<sequence>MYLELFTTHFDTIIDNRQSAKITYPLSDVLFVTLCGVIAGAEDWSEIHDYAKGHHEWFQKQGFLNDGVPVDDTIARIISKIAPEQFRQCFIDWMQAVHELTQGEVIAIDGKTLRGSYHREDRKSTIHMINAFACANKVVLGQLKTAEKSNEITAIPELIRLLDIEGALVSIDAMGCQTAIAEQVIEGNGDYLLALKANQGALYNAVEALFAEQRSTPLDGIVIEKNRSRIEARSYHVKDASELKGDFSKWVGLQTVGMNLSYRAVKGKKAVLTYRYYISSAKLSEVQLAEAVRAHWAVENSLHWVLDVSMKEDACQIYQNHAAENWSMLRHWSLNMLRAEPSKGSIPAKQKRAWMKTDYLEDVLKAGFSSRVFEN</sequence>
<dbReference type="InterPro" id="IPR047647">
    <property type="entry name" value="ISAs1_transpos"/>
</dbReference>
<protein>
    <submittedName>
        <fullName evidence="3">Transposase</fullName>
    </submittedName>
</protein>
<proteinExistence type="predicted"/>
<feature type="domain" description="H repeat-associated protein N-terminal" evidence="2">
    <location>
        <begin position="8"/>
        <end position="94"/>
    </location>
</feature>
<feature type="domain" description="Transposase IS4-like" evidence="1">
    <location>
        <begin position="103"/>
        <end position="336"/>
    </location>
</feature>
<dbReference type="PANTHER" id="PTHR30298:SF0">
    <property type="entry name" value="PROTEIN YBFL-RELATED"/>
    <property type="match status" value="1"/>
</dbReference>
<keyword evidence="4" id="KW-1185">Reference proteome</keyword>
<dbReference type="GO" id="GO:0006313">
    <property type="term" value="P:DNA transposition"/>
    <property type="evidence" value="ECO:0007669"/>
    <property type="project" value="InterPro"/>
</dbReference>
<dbReference type="PANTHER" id="PTHR30298">
    <property type="entry name" value="H REPEAT-ASSOCIATED PREDICTED TRANSPOSASE"/>
    <property type="match status" value="1"/>
</dbReference>
<dbReference type="STRING" id="1129374.AJE_04680"/>
<dbReference type="eggNOG" id="COG5433">
    <property type="taxonomic scope" value="Bacteria"/>
</dbReference>
<dbReference type="Pfam" id="PF13808">
    <property type="entry name" value="DDE_Tnp_1_assoc"/>
    <property type="match status" value="1"/>
</dbReference>